<organism evidence="2 3">
    <name type="scientific">Leptospira weilii str. UI 13098</name>
    <dbReference type="NCBI Taxonomy" id="1088542"/>
    <lineage>
        <taxon>Bacteria</taxon>
        <taxon>Pseudomonadati</taxon>
        <taxon>Spirochaetota</taxon>
        <taxon>Spirochaetia</taxon>
        <taxon>Leptospirales</taxon>
        <taxon>Leptospiraceae</taxon>
        <taxon>Leptospira</taxon>
    </lineage>
</organism>
<proteinExistence type="predicted"/>
<reference evidence="2 3" key="1">
    <citation type="submission" date="2013-01" db="EMBL/GenBank/DDBJ databases">
        <authorList>
            <person name="Harkins D.M."/>
            <person name="Durkin A.S."/>
            <person name="Brinkac L.M."/>
            <person name="Haft D.H."/>
            <person name="Selengut J.D."/>
            <person name="Sanka R."/>
            <person name="DePew J."/>
            <person name="Purushe J."/>
            <person name="Chanthongthip A."/>
            <person name="Lattana O."/>
            <person name="Phetsouvanh R."/>
            <person name="Newton P.N."/>
            <person name="Vinetz J.M."/>
            <person name="Sutton G.G."/>
            <person name="Nierman W.C."/>
            <person name="Fouts D.E."/>
        </authorList>
    </citation>
    <scope>NUCLEOTIDE SEQUENCE [LARGE SCALE GENOMIC DNA]</scope>
    <source>
        <strain evidence="2 3">UI 13098</strain>
    </source>
</reference>
<dbReference type="EMBL" id="AHNU02000065">
    <property type="protein sequence ID" value="EMN89055.1"/>
    <property type="molecule type" value="Genomic_DNA"/>
</dbReference>
<evidence type="ECO:0000313" key="2">
    <source>
        <dbReference type="EMBL" id="EMN89055.1"/>
    </source>
</evidence>
<protein>
    <submittedName>
        <fullName evidence="2">Uncharacterized protein</fullName>
    </submittedName>
</protein>
<sequence length="45" mass="5161">MTKKTRTHRSPGFHKKENSFTNDPAWKEEASLQSEIETILIAKSS</sequence>
<dbReference type="Proteomes" id="UP000012118">
    <property type="component" value="Unassembled WGS sequence"/>
</dbReference>
<dbReference type="AlphaFoldDB" id="M6Q7B5"/>
<accession>M6Q7B5</accession>
<evidence type="ECO:0000313" key="3">
    <source>
        <dbReference type="Proteomes" id="UP000012118"/>
    </source>
</evidence>
<feature type="compositionally biased region" description="Basic residues" evidence="1">
    <location>
        <begin position="1"/>
        <end position="13"/>
    </location>
</feature>
<gene>
    <name evidence="2" type="ORF">LEP1GSC108_3698</name>
</gene>
<feature type="region of interest" description="Disordered" evidence="1">
    <location>
        <begin position="1"/>
        <end position="25"/>
    </location>
</feature>
<keyword evidence="3" id="KW-1185">Reference proteome</keyword>
<comment type="caution">
    <text evidence="2">The sequence shown here is derived from an EMBL/GenBank/DDBJ whole genome shotgun (WGS) entry which is preliminary data.</text>
</comment>
<name>M6Q7B5_9LEPT</name>
<evidence type="ECO:0000256" key="1">
    <source>
        <dbReference type="SAM" id="MobiDB-lite"/>
    </source>
</evidence>